<evidence type="ECO:0000256" key="15">
    <source>
        <dbReference type="ARBA" id="ARBA00049513"/>
    </source>
</evidence>
<proteinExistence type="inferred from homology"/>
<evidence type="ECO:0000256" key="3">
    <source>
        <dbReference type="ARBA" id="ARBA00022143"/>
    </source>
</evidence>
<comment type="catalytic activity">
    <reaction evidence="13">
        <text>a 5,6-dihydrouridine in mRNA + NAD(+) = a uridine in mRNA + NADH + H(+)</text>
        <dbReference type="Rhea" id="RHEA:69851"/>
        <dbReference type="Rhea" id="RHEA-COMP:14658"/>
        <dbReference type="Rhea" id="RHEA-COMP:17789"/>
        <dbReference type="ChEBI" id="CHEBI:15378"/>
        <dbReference type="ChEBI" id="CHEBI:57540"/>
        <dbReference type="ChEBI" id="CHEBI:57945"/>
        <dbReference type="ChEBI" id="CHEBI:65315"/>
        <dbReference type="ChEBI" id="CHEBI:74443"/>
    </reaction>
    <physiologicalReaction direction="right-to-left" evidence="13">
        <dbReference type="Rhea" id="RHEA:69853"/>
    </physiologicalReaction>
</comment>
<dbReference type="Gene3D" id="4.10.1000.10">
    <property type="entry name" value="Zinc finger, CCCH-type"/>
    <property type="match status" value="1"/>
</dbReference>
<gene>
    <name evidence="20" type="ORF">GFSPODELE1_LOCUS7390</name>
</gene>
<evidence type="ECO:0000256" key="14">
    <source>
        <dbReference type="ARBA" id="ARBA00049447"/>
    </source>
</evidence>
<evidence type="ECO:0000256" key="6">
    <source>
        <dbReference type="ARBA" id="ARBA00022664"/>
    </source>
</evidence>
<dbReference type="PANTHER" id="PTHR45846">
    <property type="entry name" value="TRNA-DIHYDROURIDINE(47) SYNTHASE [NAD(P)(+)]-LIKE"/>
    <property type="match status" value="1"/>
</dbReference>
<keyword evidence="6" id="KW-0507">mRNA processing</keyword>
<dbReference type="InterPro" id="IPR013785">
    <property type="entry name" value="Aldolase_TIM"/>
</dbReference>
<evidence type="ECO:0000256" key="9">
    <source>
        <dbReference type="ARBA" id="ARBA00022857"/>
    </source>
</evidence>
<evidence type="ECO:0000256" key="12">
    <source>
        <dbReference type="ARBA" id="ARBA00048266"/>
    </source>
</evidence>
<protein>
    <recommendedName>
        <fullName evidence="3 17">tRNA-dihydrouridine(47) synthase [NAD(P)(+)]</fullName>
        <ecNumber evidence="2 17">1.3.1.89</ecNumber>
    </recommendedName>
    <alternativeName>
        <fullName evidence="17">tRNA-dihydrouridine synthase 3</fullName>
    </alternativeName>
</protein>
<dbReference type="EMBL" id="OZ037948">
    <property type="protein sequence ID" value="CAL1709525.1"/>
    <property type="molecule type" value="Genomic_DNA"/>
</dbReference>
<dbReference type="Pfam" id="PF01207">
    <property type="entry name" value="Dus"/>
    <property type="match status" value="1"/>
</dbReference>
<keyword evidence="21" id="KW-1185">Reference proteome</keyword>
<feature type="region of interest" description="Disordered" evidence="18">
    <location>
        <begin position="25"/>
        <end position="76"/>
    </location>
</feature>
<dbReference type="Gene3D" id="3.20.20.70">
    <property type="entry name" value="Aldolase class I"/>
    <property type="match status" value="1"/>
</dbReference>
<keyword evidence="9 17" id="KW-0521">NADP</keyword>
<sequence>MMSELLPGTAPIRADFLLSAQPRAVPDDDAAEGSTSHAVGHDARAEFNDSRSLSGAQRRKLTKEERKNRTGSNKGRRFQKIRDEVELCWKVANGKTCEFGAECRNTHDVTAYLAAKPKDIHFPSLRDLGDTPPFVKPFPDEEIMTDAENPSLDFSTSCPVFEAQGECNTGLKCRFLGAHVRKLDSGNWKVTVDEEKRARAATTEKELNFIDGIALKQVRSKKYPHPITDAYLKELKIEEAKTQSAPKAALKQAVFDVADLEQSNGVSGCKMNDRTSDDAAEDLSEVDTPDVPIRPIEKKRLNWYGLTYLAPLTTVGNLPFRRLCVDYGADITCGEMGLANSFLGGSKEEWSLVRRHPSERTFGMQIAGSKPSLLVPAAEIIAKECGANLDFVDINCGCPIDLVYKTGSGSALLDSAGRLGKIIVGMNKALGDIPVTVKLRTGVKDGRNNAHKLMPRLSCEWNTAALTLHGRTRQQRYSRLADWDYVKQCVSAVRAREVVEDLTPVPIFGGGDCFSSQDYWEKMEYSGVDGIMIGRGALIKPWIFTEVKERREWDISARERLELIRKYAEYGLNHFGSDTPGVNTTRRYLCEALSFQYRYVPIGLLEALPPRINDRAPPFKGRNELETLLASGSSEDWVKISEMFLGPAPEGWTFIPKHKSNAYGSEESQG</sequence>
<keyword evidence="7 17" id="KW-0819">tRNA processing</keyword>
<dbReference type="InterPro" id="IPR018517">
    <property type="entry name" value="tRNA_hU_synthase_CS"/>
</dbReference>
<keyword evidence="10 17" id="KW-0560">Oxidoreductase</keyword>
<evidence type="ECO:0000256" key="7">
    <source>
        <dbReference type="ARBA" id="ARBA00022694"/>
    </source>
</evidence>
<dbReference type="InterPro" id="IPR035587">
    <property type="entry name" value="DUS-like_FMN-bd"/>
</dbReference>
<keyword evidence="5 17" id="KW-0288">FMN</keyword>
<feature type="zinc finger region" description="C3H1-type" evidence="16">
    <location>
        <begin position="82"/>
        <end position="110"/>
    </location>
</feature>
<comment type="function">
    <text evidence="17">Catalyzes the synthesis of dihydrouridine, a modified base found in the D-loop of most tRNAs. Specifically modifies U47 in cytoplasmic tRNAs.</text>
</comment>
<evidence type="ECO:0000256" key="16">
    <source>
        <dbReference type="PROSITE-ProRule" id="PRU00723"/>
    </source>
</evidence>
<evidence type="ECO:0000256" key="2">
    <source>
        <dbReference type="ARBA" id="ARBA00012376"/>
    </source>
</evidence>
<comment type="cofactor">
    <cofactor evidence="1 17">
        <name>FMN</name>
        <dbReference type="ChEBI" id="CHEBI:58210"/>
    </cofactor>
</comment>
<feature type="compositionally biased region" description="Basic and acidic residues" evidence="18">
    <location>
        <begin position="39"/>
        <end position="49"/>
    </location>
</feature>
<keyword evidence="16 17" id="KW-0862">Zinc</keyword>
<comment type="similarity">
    <text evidence="17">Belongs to the dus family. Dus3 subfamily.</text>
</comment>
<keyword evidence="16 17" id="KW-0479">Metal-binding</keyword>
<evidence type="ECO:0000259" key="19">
    <source>
        <dbReference type="PROSITE" id="PS50103"/>
    </source>
</evidence>
<evidence type="ECO:0000256" key="17">
    <source>
        <dbReference type="RuleBase" id="RU291113"/>
    </source>
</evidence>
<dbReference type="Proteomes" id="UP001497453">
    <property type="component" value="Chromosome 5"/>
</dbReference>
<evidence type="ECO:0000256" key="13">
    <source>
        <dbReference type="ARBA" id="ARBA00048342"/>
    </source>
</evidence>
<keyword evidence="4 17" id="KW-0285">Flavoprotein</keyword>
<feature type="domain" description="C3H1-type" evidence="19">
    <location>
        <begin position="82"/>
        <end position="110"/>
    </location>
</feature>
<keyword evidence="11 17" id="KW-0520">NAD</keyword>
<evidence type="ECO:0000256" key="8">
    <source>
        <dbReference type="ARBA" id="ARBA00022771"/>
    </source>
</evidence>
<accession>A0ABP1DP03</accession>
<dbReference type="PROSITE" id="PS50103">
    <property type="entry name" value="ZF_C3H1"/>
    <property type="match status" value="1"/>
</dbReference>
<dbReference type="InterPro" id="IPR000571">
    <property type="entry name" value="Znf_CCCH"/>
</dbReference>
<feature type="region of interest" description="Disordered" evidence="18">
    <location>
        <begin position="266"/>
        <end position="286"/>
    </location>
</feature>
<dbReference type="SUPFAM" id="SSF51395">
    <property type="entry name" value="FMN-linked oxidoreductases"/>
    <property type="match status" value="1"/>
</dbReference>
<evidence type="ECO:0000313" key="21">
    <source>
        <dbReference type="Proteomes" id="UP001497453"/>
    </source>
</evidence>
<evidence type="ECO:0000256" key="11">
    <source>
        <dbReference type="ARBA" id="ARBA00023027"/>
    </source>
</evidence>
<dbReference type="PANTHER" id="PTHR45846:SF1">
    <property type="entry name" value="TRNA-DIHYDROURIDINE(47) SYNTHASE [NAD(P)(+)]-LIKE"/>
    <property type="match status" value="1"/>
</dbReference>
<comment type="catalytic activity">
    <reaction evidence="15">
        <text>5,6-dihydrouridine(47) in tRNA + NADP(+) = uridine(47) in tRNA + NADPH + H(+)</text>
        <dbReference type="Rhea" id="RHEA:53360"/>
        <dbReference type="Rhea" id="RHEA-COMP:13539"/>
        <dbReference type="Rhea" id="RHEA-COMP:13540"/>
        <dbReference type="ChEBI" id="CHEBI:15378"/>
        <dbReference type="ChEBI" id="CHEBI:57783"/>
        <dbReference type="ChEBI" id="CHEBI:58349"/>
        <dbReference type="ChEBI" id="CHEBI:65315"/>
        <dbReference type="ChEBI" id="CHEBI:74443"/>
        <dbReference type="EC" id="1.3.1.89"/>
    </reaction>
    <physiologicalReaction direction="right-to-left" evidence="15">
        <dbReference type="Rhea" id="RHEA:53362"/>
    </physiologicalReaction>
</comment>
<reference evidence="21" key="1">
    <citation type="submission" date="2024-04" db="EMBL/GenBank/DDBJ databases">
        <authorList>
            <person name="Shaw F."/>
            <person name="Minotto A."/>
        </authorList>
    </citation>
    <scope>NUCLEOTIDE SEQUENCE [LARGE SCALE GENOMIC DNA]</scope>
</reference>
<comment type="catalytic activity">
    <reaction evidence="14">
        <text>a 5,6-dihydrouridine in mRNA + NADP(+) = a uridine in mRNA + NADPH + H(+)</text>
        <dbReference type="Rhea" id="RHEA:69855"/>
        <dbReference type="Rhea" id="RHEA-COMP:14658"/>
        <dbReference type="Rhea" id="RHEA-COMP:17789"/>
        <dbReference type="ChEBI" id="CHEBI:15378"/>
        <dbReference type="ChEBI" id="CHEBI:57783"/>
        <dbReference type="ChEBI" id="CHEBI:58349"/>
        <dbReference type="ChEBI" id="CHEBI:65315"/>
        <dbReference type="ChEBI" id="CHEBI:74443"/>
    </reaction>
    <physiologicalReaction direction="right-to-left" evidence="14">
        <dbReference type="Rhea" id="RHEA:69857"/>
    </physiologicalReaction>
</comment>
<evidence type="ECO:0000256" key="1">
    <source>
        <dbReference type="ARBA" id="ARBA00001917"/>
    </source>
</evidence>
<evidence type="ECO:0000313" key="20">
    <source>
        <dbReference type="EMBL" id="CAL1709525.1"/>
    </source>
</evidence>
<evidence type="ECO:0000256" key="4">
    <source>
        <dbReference type="ARBA" id="ARBA00022630"/>
    </source>
</evidence>
<keyword evidence="8 16" id="KW-0863">Zinc-finger</keyword>
<evidence type="ECO:0000256" key="10">
    <source>
        <dbReference type="ARBA" id="ARBA00023002"/>
    </source>
</evidence>
<dbReference type="EC" id="1.3.1.89" evidence="2 17"/>
<dbReference type="CDD" id="cd02801">
    <property type="entry name" value="DUS_like_FMN"/>
    <property type="match status" value="1"/>
</dbReference>
<comment type="catalytic activity">
    <reaction evidence="12">
        <text>5,6-dihydrouridine(47) in tRNA + NAD(+) = uridine(47) in tRNA + NADH + H(+)</text>
        <dbReference type="Rhea" id="RHEA:53364"/>
        <dbReference type="Rhea" id="RHEA-COMP:13539"/>
        <dbReference type="Rhea" id="RHEA-COMP:13540"/>
        <dbReference type="ChEBI" id="CHEBI:15378"/>
        <dbReference type="ChEBI" id="CHEBI:57540"/>
        <dbReference type="ChEBI" id="CHEBI:57945"/>
        <dbReference type="ChEBI" id="CHEBI:65315"/>
        <dbReference type="ChEBI" id="CHEBI:74443"/>
        <dbReference type="EC" id="1.3.1.89"/>
    </reaction>
    <physiologicalReaction direction="right-to-left" evidence="12">
        <dbReference type="Rhea" id="RHEA:53366"/>
    </physiologicalReaction>
</comment>
<organism evidence="20 21">
    <name type="scientific">Somion occarium</name>
    <dbReference type="NCBI Taxonomy" id="3059160"/>
    <lineage>
        <taxon>Eukaryota</taxon>
        <taxon>Fungi</taxon>
        <taxon>Dikarya</taxon>
        <taxon>Basidiomycota</taxon>
        <taxon>Agaricomycotina</taxon>
        <taxon>Agaricomycetes</taxon>
        <taxon>Polyporales</taxon>
        <taxon>Cerrenaceae</taxon>
        <taxon>Somion</taxon>
    </lineage>
</organism>
<dbReference type="PROSITE" id="PS01136">
    <property type="entry name" value="UPF0034"/>
    <property type="match status" value="1"/>
</dbReference>
<evidence type="ECO:0000256" key="18">
    <source>
        <dbReference type="SAM" id="MobiDB-lite"/>
    </source>
</evidence>
<evidence type="ECO:0000256" key="5">
    <source>
        <dbReference type="ARBA" id="ARBA00022643"/>
    </source>
</evidence>
<name>A0ABP1DP03_9APHY</name>